<dbReference type="RefSeq" id="WP_345339184.1">
    <property type="nucleotide sequence ID" value="NZ_BAABLI010000008.1"/>
</dbReference>
<evidence type="ECO:0000313" key="1">
    <source>
        <dbReference type="EMBL" id="MFD2096432.1"/>
    </source>
</evidence>
<dbReference type="EMBL" id="JBHUHT010000012">
    <property type="protein sequence ID" value="MFD2096432.1"/>
    <property type="molecule type" value="Genomic_DNA"/>
</dbReference>
<reference evidence="2" key="1">
    <citation type="journal article" date="2019" name="Int. J. Syst. Evol. Microbiol.">
        <title>The Global Catalogue of Microorganisms (GCM) 10K type strain sequencing project: providing services to taxonomists for standard genome sequencing and annotation.</title>
        <authorList>
            <consortium name="The Broad Institute Genomics Platform"/>
            <consortium name="The Broad Institute Genome Sequencing Center for Infectious Disease"/>
            <person name="Wu L."/>
            <person name="Ma J."/>
        </authorList>
    </citation>
    <scope>NUCLEOTIDE SEQUENCE [LARGE SCALE GENOMIC DNA]</scope>
    <source>
        <strain evidence="2">CGMCC 1.10992</strain>
    </source>
</reference>
<comment type="caution">
    <text evidence="1">The sequence shown here is derived from an EMBL/GenBank/DDBJ whole genome shotgun (WGS) entry which is preliminary data.</text>
</comment>
<protein>
    <recommendedName>
        <fullName evidence="3">MutS-like protein</fullName>
    </recommendedName>
</protein>
<gene>
    <name evidence="1" type="ORF">ACFSJ3_10590</name>
</gene>
<sequence length="145" mass="16021">MIIFQTVKQQLSANELCLEHAGELRLASDGRLVGIIVIGKGVTTIELPLLGNNWQRHFDNMGLKFGASDIPTIIEFDDVVRGFSTRLVIALPHGVPISRLGSGLEKKTTHLSSLVTPVSRYDTDLSWRLSLTLASLKDAEREVRQ</sequence>
<name>A0ABW4XMI0_9GAMM</name>
<proteinExistence type="predicted"/>
<evidence type="ECO:0000313" key="2">
    <source>
        <dbReference type="Proteomes" id="UP001597380"/>
    </source>
</evidence>
<keyword evidence="2" id="KW-1185">Reference proteome</keyword>
<accession>A0ABW4XMI0</accession>
<organism evidence="1 2">
    <name type="scientific">Corallincola platygyrae</name>
    <dbReference type="NCBI Taxonomy" id="1193278"/>
    <lineage>
        <taxon>Bacteria</taxon>
        <taxon>Pseudomonadati</taxon>
        <taxon>Pseudomonadota</taxon>
        <taxon>Gammaproteobacteria</taxon>
        <taxon>Alteromonadales</taxon>
        <taxon>Psychromonadaceae</taxon>
        <taxon>Corallincola</taxon>
    </lineage>
</organism>
<dbReference type="Proteomes" id="UP001597380">
    <property type="component" value="Unassembled WGS sequence"/>
</dbReference>
<evidence type="ECO:0008006" key="3">
    <source>
        <dbReference type="Google" id="ProtNLM"/>
    </source>
</evidence>